<dbReference type="GO" id="GO:0046872">
    <property type="term" value="F:metal ion binding"/>
    <property type="evidence" value="ECO:0007669"/>
    <property type="project" value="UniProtKB-KW"/>
</dbReference>
<dbReference type="EMBL" id="FOGU01000021">
    <property type="protein sequence ID" value="SES42564.1"/>
    <property type="molecule type" value="Genomic_DNA"/>
</dbReference>
<dbReference type="InterPro" id="IPR015813">
    <property type="entry name" value="Pyrv/PenolPyrv_kinase-like_dom"/>
</dbReference>
<dbReference type="GO" id="GO:0016832">
    <property type="term" value="F:aldehyde-lyase activity"/>
    <property type="evidence" value="ECO:0007669"/>
    <property type="project" value="TreeGrafter"/>
</dbReference>
<name>A0A1H9X8W4_9RHOB</name>
<evidence type="ECO:0000256" key="1">
    <source>
        <dbReference type="ARBA" id="ARBA00022723"/>
    </source>
</evidence>
<dbReference type="Gene3D" id="3.20.20.60">
    <property type="entry name" value="Phosphoenolpyruvate-binding domains"/>
    <property type="match status" value="1"/>
</dbReference>
<dbReference type="SUPFAM" id="SSF51621">
    <property type="entry name" value="Phosphoenolpyruvate/pyruvate domain"/>
    <property type="match status" value="1"/>
</dbReference>
<evidence type="ECO:0000256" key="3">
    <source>
        <dbReference type="ARBA" id="ARBA00045074"/>
    </source>
</evidence>
<evidence type="ECO:0000313" key="7">
    <source>
        <dbReference type="Proteomes" id="UP000198885"/>
    </source>
</evidence>
<gene>
    <name evidence="6" type="ORF">SAMN04490244_1212</name>
</gene>
<dbReference type="InterPro" id="IPR005000">
    <property type="entry name" value="Aldolase/citrate-lyase_domain"/>
</dbReference>
<dbReference type="Pfam" id="PF03328">
    <property type="entry name" value="HpcH_HpaI"/>
    <property type="match status" value="1"/>
</dbReference>
<evidence type="ECO:0000313" key="6">
    <source>
        <dbReference type="EMBL" id="SES42564.1"/>
    </source>
</evidence>
<dbReference type="GO" id="GO:0005737">
    <property type="term" value="C:cytoplasm"/>
    <property type="evidence" value="ECO:0007669"/>
    <property type="project" value="TreeGrafter"/>
</dbReference>
<evidence type="ECO:0000259" key="5">
    <source>
        <dbReference type="Pfam" id="PF03328"/>
    </source>
</evidence>
<dbReference type="STRING" id="641238.SAMN04490244_1212"/>
<protein>
    <submittedName>
        <fullName evidence="6">2,4-dihydroxyhept-2-enedioate aldolase</fullName>
    </submittedName>
</protein>
<dbReference type="InterPro" id="IPR050251">
    <property type="entry name" value="HpcH-HpaI_aldolase"/>
</dbReference>
<evidence type="ECO:0000256" key="4">
    <source>
        <dbReference type="SAM" id="MobiDB-lite"/>
    </source>
</evidence>
<dbReference type="InterPro" id="IPR040442">
    <property type="entry name" value="Pyrv_kinase-like_dom_sf"/>
</dbReference>
<keyword evidence="1" id="KW-0479">Metal-binding</keyword>
<evidence type="ECO:0000256" key="2">
    <source>
        <dbReference type="ARBA" id="ARBA00023239"/>
    </source>
</evidence>
<proteinExistence type="predicted"/>
<dbReference type="PANTHER" id="PTHR30502">
    <property type="entry name" value="2-KETO-3-DEOXY-L-RHAMNONATE ALDOLASE"/>
    <property type="match status" value="1"/>
</dbReference>
<sequence>MTDNPFKAGLAARRRLPGFWLSLCSPTVTEIAAHSGADWVLLDMEHAPNDLSMMPDQLRAARGGGAEPVVRPPFSEQVVTKRLLDIGVRSLMFPMIQNADMAAEAVSWTRYPPHGVRGHSGTIRANNYGRQTDYLQTYARDLCVIVQVETPEAIANIPAIAAVEGVDAIFIGPGDLASSMGQVGNVADPDVQAEIRRATDAVHAAGKAVGILGYGEDATRRYHAAGIEFVAIAGDAWLLVRSMGQMLRTAREDDQNPTGDGPAKGDKA</sequence>
<accession>A0A1H9X8W4</accession>
<keyword evidence="2" id="KW-0456">Lyase</keyword>
<dbReference type="PANTHER" id="PTHR30502:SF4">
    <property type="entry name" value="5-KETO-4-DEOXY-D-GLUCARATE ALDOLASE"/>
    <property type="match status" value="1"/>
</dbReference>
<keyword evidence="7" id="KW-1185">Reference proteome</keyword>
<reference evidence="6 7" key="1">
    <citation type="submission" date="2016-10" db="EMBL/GenBank/DDBJ databases">
        <authorList>
            <person name="de Groot N.N."/>
        </authorList>
    </citation>
    <scope>NUCLEOTIDE SEQUENCE [LARGE SCALE GENOMIC DNA]</scope>
    <source>
        <strain evidence="6 7">DSM 23042</strain>
    </source>
</reference>
<organism evidence="6 7">
    <name type="scientific">Tranquillimonas rosea</name>
    <dbReference type="NCBI Taxonomy" id="641238"/>
    <lineage>
        <taxon>Bacteria</taxon>
        <taxon>Pseudomonadati</taxon>
        <taxon>Pseudomonadota</taxon>
        <taxon>Alphaproteobacteria</taxon>
        <taxon>Rhodobacterales</taxon>
        <taxon>Roseobacteraceae</taxon>
        <taxon>Tranquillimonas</taxon>
    </lineage>
</organism>
<feature type="domain" description="HpcH/HpaI aldolase/citrate lyase" evidence="5">
    <location>
        <begin position="18"/>
        <end position="239"/>
    </location>
</feature>
<dbReference type="RefSeq" id="WP_092696395.1">
    <property type="nucleotide sequence ID" value="NZ_FOGU01000021.1"/>
</dbReference>
<comment type="catalytic activity">
    <reaction evidence="3">
        <text>D-glyceraldehyde + pyruvate = 2-dehydro-3-deoxy-L-galactonate</text>
        <dbReference type="Rhea" id="RHEA:80055"/>
        <dbReference type="ChEBI" id="CHEBI:15361"/>
        <dbReference type="ChEBI" id="CHEBI:17378"/>
        <dbReference type="ChEBI" id="CHEBI:75545"/>
    </reaction>
</comment>
<dbReference type="AlphaFoldDB" id="A0A1H9X8W4"/>
<dbReference type="OrthoDB" id="9802624at2"/>
<feature type="region of interest" description="Disordered" evidence="4">
    <location>
        <begin position="249"/>
        <end position="268"/>
    </location>
</feature>
<dbReference type="Proteomes" id="UP000198885">
    <property type="component" value="Unassembled WGS sequence"/>
</dbReference>